<accession>A0ABS7VRS5</accession>
<dbReference type="PANTHER" id="PTHR48075:SF5">
    <property type="entry name" value="3-HYDROXYBUTYRYL-COA DEHYDROGENASE"/>
    <property type="match status" value="1"/>
</dbReference>
<dbReference type="InterPro" id="IPR013328">
    <property type="entry name" value="6PGD_dom2"/>
</dbReference>
<comment type="caution">
    <text evidence="4">The sequence shown here is derived from an EMBL/GenBank/DDBJ whole genome shotgun (WGS) entry which is preliminary data.</text>
</comment>
<dbReference type="Gene3D" id="1.10.1040.10">
    <property type="entry name" value="N-(1-d-carboxylethyl)-l-norvaline Dehydrogenase, domain 2"/>
    <property type="match status" value="1"/>
</dbReference>
<dbReference type="Pfam" id="PF00725">
    <property type="entry name" value="3HCDH"/>
    <property type="match status" value="1"/>
</dbReference>
<reference evidence="4 5" key="1">
    <citation type="submission" date="2021-09" db="EMBL/GenBank/DDBJ databases">
        <title>The complete genome sequence of a new microorganism.</title>
        <authorList>
            <person name="Zi Z."/>
        </authorList>
    </citation>
    <scope>NUCLEOTIDE SEQUENCE [LARGE SCALE GENOMIC DNA]</scope>
    <source>
        <strain evidence="4 5">WGZ8</strain>
    </source>
</reference>
<dbReference type="InterPro" id="IPR006176">
    <property type="entry name" value="3-OHacyl-CoA_DH_NAD-bd"/>
</dbReference>
<dbReference type="Gene3D" id="3.40.50.720">
    <property type="entry name" value="NAD(P)-binding Rossmann-like Domain"/>
    <property type="match status" value="1"/>
</dbReference>
<dbReference type="Pfam" id="PF02737">
    <property type="entry name" value="3HCDH_N"/>
    <property type="match status" value="1"/>
</dbReference>
<feature type="domain" description="3-hydroxyacyl-CoA dehydrogenase NAD binding" evidence="3">
    <location>
        <begin position="6"/>
        <end position="180"/>
    </location>
</feature>
<dbReference type="Proteomes" id="UP000704176">
    <property type="component" value="Unassembled WGS sequence"/>
</dbReference>
<proteinExistence type="predicted"/>
<evidence type="ECO:0000313" key="4">
    <source>
        <dbReference type="EMBL" id="MBZ6078257.1"/>
    </source>
</evidence>
<dbReference type="EMBL" id="JAIRBM010000016">
    <property type="protein sequence ID" value="MBZ6078257.1"/>
    <property type="molecule type" value="Genomic_DNA"/>
</dbReference>
<evidence type="ECO:0000259" key="2">
    <source>
        <dbReference type="Pfam" id="PF00725"/>
    </source>
</evidence>
<evidence type="ECO:0000259" key="3">
    <source>
        <dbReference type="Pfam" id="PF02737"/>
    </source>
</evidence>
<gene>
    <name evidence="4" type="ORF">K9B37_18515</name>
</gene>
<keyword evidence="1" id="KW-0560">Oxidoreductase</keyword>
<dbReference type="PANTHER" id="PTHR48075">
    <property type="entry name" value="3-HYDROXYACYL-COA DEHYDROGENASE FAMILY PROTEIN"/>
    <property type="match status" value="1"/>
</dbReference>
<evidence type="ECO:0000256" key="1">
    <source>
        <dbReference type="ARBA" id="ARBA00023002"/>
    </source>
</evidence>
<dbReference type="RefSeq" id="WP_224315008.1">
    <property type="nucleotide sequence ID" value="NZ_JAIRBM010000016.1"/>
</dbReference>
<feature type="domain" description="3-hydroxyacyl-CoA dehydrogenase C-terminal" evidence="2">
    <location>
        <begin position="184"/>
        <end position="243"/>
    </location>
</feature>
<organism evidence="4 5">
    <name type="scientific">Microvirga puerhi</name>
    <dbReference type="NCBI Taxonomy" id="2876078"/>
    <lineage>
        <taxon>Bacteria</taxon>
        <taxon>Pseudomonadati</taxon>
        <taxon>Pseudomonadota</taxon>
        <taxon>Alphaproteobacteria</taxon>
        <taxon>Hyphomicrobiales</taxon>
        <taxon>Methylobacteriaceae</taxon>
        <taxon>Microvirga</taxon>
    </lineage>
</organism>
<dbReference type="InterPro" id="IPR008927">
    <property type="entry name" value="6-PGluconate_DH-like_C_sf"/>
</dbReference>
<dbReference type="InterPro" id="IPR036291">
    <property type="entry name" value="NAD(P)-bd_dom_sf"/>
</dbReference>
<dbReference type="SUPFAM" id="SSF48179">
    <property type="entry name" value="6-phosphogluconate dehydrogenase C-terminal domain-like"/>
    <property type="match status" value="1"/>
</dbReference>
<name>A0ABS7VRS5_9HYPH</name>
<keyword evidence="5" id="KW-1185">Reference proteome</keyword>
<evidence type="ECO:0000313" key="5">
    <source>
        <dbReference type="Proteomes" id="UP000704176"/>
    </source>
</evidence>
<dbReference type="InterPro" id="IPR006108">
    <property type="entry name" value="3HC_DH_C"/>
</dbReference>
<protein>
    <submittedName>
        <fullName evidence="4">3-hydroxyacyl-CoA dehydrogenase</fullName>
    </submittedName>
</protein>
<sequence>MSTPKTIAIIGAGTIGASWASLFLARGLSVRCSDPSAEAETFTRAYVDRALSEAENSLDLAEAQSRLNFLATPGEAADGADFAQENAPERLDLKRRLLAEIEESIADTAIIASSTSGLMPSDMQNGMTRPERFIVGHPFNPPHLLPLVEVVGGRQTSQETIASALTFYAEIGKRPIHLRKEINGHIANRLQAALWREAVHLAVEGVASVSDIDAAVVAGPGLRWALMGPHLTLHLAGGDGGIDKFIGHLGPAFESWWAELGSPRLDANARTLLSEGVREEVGTRQLSELAESRDQALKNLLKFSKPLF</sequence>
<dbReference type="SUPFAM" id="SSF51735">
    <property type="entry name" value="NAD(P)-binding Rossmann-fold domains"/>
    <property type="match status" value="1"/>
</dbReference>